<dbReference type="InterPro" id="IPR006823">
    <property type="entry name" value="Ceramidase_alk"/>
</dbReference>
<dbReference type="RefSeq" id="WP_316972221.1">
    <property type="nucleotide sequence ID" value="NZ_JAWIIJ010000001.1"/>
</dbReference>
<dbReference type="Proteomes" id="UP001269819">
    <property type="component" value="Unassembled WGS sequence"/>
</dbReference>
<proteinExistence type="inferred from homology"/>
<evidence type="ECO:0000256" key="1">
    <source>
        <dbReference type="RuleBase" id="RU366019"/>
    </source>
</evidence>
<keyword evidence="4" id="KW-1185">Reference proteome</keyword>
<name>A0ABU3VTZ6_9GAMM</name>
<gene>
    <name evidence="3" type="ORF">RYS15_00955</name>
</gene>
<dbReference type="PANTHER" id="PTHR12670:SF1">
    <property type="entry name" value="NEUTRAL CERAMIDASE"/>
    <property type="match status" value="1"/>
</dbReference>
<dbReference type="EC" id="3.5.1.23" evidence="1"/>
<dbReference type="PANTHER" id="PTHR12670">
    <property type="entry name" value="CERAMIDASE"/>
    <property type="match status" value="1"/>
</dbReference>
<sequence>MYTAGWARRPIAIEPQGYAMHGYGQWHHRARGVETSLYSRALTLAWDDDRPLLFCCLDLGYITRAMRKGVCQRLANFLGPAFDPERLVLTCTHTHSGPGGCAQEGLYNLVTPGYVPEHVDAIIEATCDALLAALDSAQPGRLLLAEGRFGEPVEVAWNRALKAYNRNPEVIPVDRRHSHRALDRSMPVLAVERDGQIQALLSLFGVHATCVGNQQGRYDGDNKGYAALAAEASLAEAGATEPVAIFAQATAGDVSPHYHGPGQNRRRRRLRGRAEYRYARRNGQHQASLALAALAAASVEIRGPIDGVLSYLDFSQRRAAPAFANGEPDACTSEPCHGVAFFAGTPVDGPGMPRALARMAALLSRRLKRRRLSRPSPSDSPHYQRLYRSQGNKDILLEAGSKRLLGQPLRQLRLPDVADPAVAELKRQARAGALDHSPLVPSVLPLQIITLGNVAMVCCPGEFTTVAGQRLRETVARQLARLPSATAIERVLICTYCNEYMGYVTTFEEYQAQCYEGGHTLYGQWTLAAFQTEFSALAGELTKPAGARQHDRDTVPAEVPARELALRSNLAPPQR</sequence>
<reference evidence="3 4" key="1">
    <citation type="submission" date="2023-10" db="EMBL/GenBank/DDBJ databases">
        <title>Characteristics and mechanism of a salt-tolerant marine origin heterotrophic nitrifying- aerobic denitrifying bacteria Marinobacter xestospongiae HN1.</title>
        <authorList>
            <person name="Qi R."/>
        </authorList>
    </citation>
    <scope>NUCLEOTIDE SEQUENCE [LARGE SCALE GENOMIC DNA]</scope>
    <source>
        <strain evidence="3 4">HN1</strain>
    </source>
</reference>
<feature type="domain" description="Neutral/alkaline non-lysosomal ceramidase N-terminal" evidence="2">
    <location>
        <begin position="437"/>
        <end position="531"/>
    </location>
</feature>
<keyword evidence="1" id="KW-0378">Hydrolase</keyword>
<evidence type="ECO:0000259" key="2">
    <source>
        <dbReference type="Pfam" id="PF04734"/>
    </source>
</evidence>
<dbReference type="EMBL" id="JAWIIJ010000001">
    <property type="protein sequence ID" value="MDV2077226.1"/>
    <property type="molecule type" value="Genomic_DNA"/>
</dbReference>
<evidence type="ECO:0000313" key="3">
    <source>
        <dbReference type="EMBL" id="MDV2077226.1"/>
    </source>
</evidence>
<comment type="catalytic activity">
    <reaction evidence="1">
        <text>an N-acylsphing-4-enine + H2O = sphing-4-enine + a fatty acid</text>
        <dbReference type="Rhea" id="RHEA:20856"/>
        <dbReference type="ChEBI" id="CHEBI:15377"/>
        <dbReference type="ChEBI" id="CHEBI:28868"/>
        <dbReference type="ChEBI" id="CHEBI:52639"/>
        <dbReference type="ChEBI" id="CHEBI:57756"/>
        <dbReference type="EC" id="3.5.1.23"/>
    </reaction>
</comment>
<evidence type="ECO:0000313" key="4">
    <source>
        <dbReference type="Proteomes" id="UP001269819"/>
    </source>
</evidence>
<dbReference type="InterPro" id="IPR031329">
    <property type="entry name" value="NEUT/ALK_ceramidase_N"/>
</dbReference>
<accession>A0ABU3VTZ6</accession>
<dbReference type="Pfam" id="PF04734">
    <property type="entry name" value="Ceramidase_alk"/>
    <property type="match status" value="2"/>
</dbReference>
<comment type="caution">
    <text evidence="3">The sequence shown here is derived from an EMBL/GenBank/DDBJ whole genome shotgun (WGS) entry which is preliminary data.</text>
</comment>
<keyword evidence="1" id="KW-0443">Lipid metabolism</keyword>
<feature type="domain" description="Neutral/alkaline non-lysosomal ceramidase N-terminal" evidence="2">
    <location>
        <begin position="2"/>
        <end position="401"/>
    </location>
</feature>
<comment type="similarity">
    <text evidence="1">Belongs to the neutral ceramidase family.</text>
</comment>
<keyword evidence="1" id="KW-0746">Sphingolipid metabolism</keyword>
<organism evidence="3 4">
    <name type="scientific">Marinobacter xestospongiae</name>
    <dbReference type="NCBI Taxonomy" id="994319"/>
    <lineage>
        <taxon>Bacteria</taxon>
        <taxon>Pseudomonadati</taxon>
        <taxon>Pseudomonadota</taxon>
        <taxon>Gammaproteobacteria</taxon>
        <taxon>Pseudomonadales</taxon>
        <taxon>Marinobacteraceae</taxon>
        <taxon>Marinobacter</taxon>
    </lineage>
</organism>
<protein>
    <recommendedName>
        <fullName evidence="1">Neutral ceramidase</fullName>
        <ecNumber evidence="1">3.5.1.23</ecNumber>
    </recommendedName>
</protein>